<proteinExistence type="predicted"/>
<dbReference type="RefSeq" id="WP_046909058.1">
    <property type="nucleotide sequence ID" value="NZ_BAAAXG010000026.1"/>
</dbReference>
<dbReference type="Proteomes" id="UP000265325">
    <property type="component" value="Unassembled WGS sequence"/>
</dbReference>
<accession>A0A2P2GLB4</accession>
<comment type="caution">
    <text evidence="1">The sequence shown here is derived from an EMBL/GenBank/DDBJ whole genome shotgun (WGS) entry which is preliminary data.</text>
</comment>
<dbReference type="EMBL" id="LAQS01000028">
    <property type="protein sequence ID" value="KKZ72296.1"/>
    <property type="molecule type" value="Genomic_DNA"/>
</dbReference>
<sequence length="82" mass="8763">MTTVATSGLDSLYDREQDQSVLVLSVDTARRLAREDLDACATADTHSHGAMLQAAVTLDYRLRSLLAALDAEDLAGPQDGTQ</sequence>
<evidence type="ECO:0000313" key="2">
    <source>
        <dbReference type="Proteomes" id="UP000265325"/>
    </source>
</evidence>
<protein>
    <submittedName>
        <fullName evidence="1">Uncharacterized protein</fullName>
    </submittedName>
</protein>
<dbReference type="AlphaFoldDB" id="A0A2P2GLB4"/>
<name>A0A2P2GLB4_STREW</name>
<organism evidence="1 2">
    <name type="scientific">Streptomyces showdoensis</name>
    <dbReference type="NCBI Taxonomy" id="68268"/>
    <lineage>
        <taxon>Bacteria</taxon>
        <taxon>Bacillati</taxon>
        <taxon>Actinomycetota</taxon>
        <taxon>Actinomycetes</taxon>
        <taxon>Kitasatosporales</taxon>
        <taxon>Streptomycetaceae</taxon>
        <taxon>Streptomyces</taxon>
    </lineage>
</organism>
<dbReference type="OrthoDB" id="4327259at2"/>
<evidence type="ECO:0000313" key="1">
    <source>
        <dbReference type="EMBL" id="KKZ72296.1"/>
    </source>
</evidence>
<gene>
    <name evidence="1" type="ORF">VO63_19140</name>
</gene>
<keyword evidence="2" id="KW-1185">Reference proteome</keyword>
<reference evidence="1 2" key="1">
    <citation type="submission" date="2015-05" db="EMBL/GenBank/DDBJ databases">
        <title>Draft Genome assembly of Streptomyces showdoensis.</title>
        <authorList>
            <person name="Thapa K.K."/>
            <person name="Metsa-Ketela M."/>
        </authorList>
    </citation>
    <scope>NUCLEOTIDE SEQUENCE [LARGE SCALE GENOMIC DNA]</scope>
    <source>
        <strain evidence="1 2">ATCC 15227</strain>
    </source>
</reference>